<dbReference type="Pfam" id="PF17805">
    <property type="entry name" value="AsnC_trans_reg2"/>
    <property type="match status" value="1"/>
</dbReference>
<dbReference type="PANTHER" id="PTHR43413:SF1">
    <property type="entry name" value="SIROHEME DECARBOXYLASE NIRL SUBUNIT"/>
    <property type="match status" value="1"/>
</dbReference>
<evidence type="ECO:0000313" key="9">
    <source>
        <dbReference type="Proteomes" id="UP000199568"/>
    </source>
</evidence>
<reference evidence="8 9" key="1">
    <citation type="submission" date="2016-10" db="EMBL/GenBank/DDBJ databases">
        <authorList>
            <person name="de Groot N.N."/>
        </authorList>
    </citation>
    <scope>NUCLEOTIDE SEQUENCE [LARGE SCALE GENOMIC DNA]</scope>
    <source>
        <strain evidence="8 9">DSM 18979</strain>
    </source>
</reference>
<evidence type="ECO:0000256" key="2">
    <source>
        <dbReference type="ARBA" id="ARBA00023444"/>
    </source>
</evidence>
<accession>A0A1I0BPV7</accession>
<feature type="domain" description="Siroheme decarboxylase NirL-like HTH" evidence="7">
    <location>
        <begin position="16"/>
        <end position="62"/>
    </location>
</feature>
<dbReference type="PANTHER" id="PTHR43413">
    <property type="entry name" value="TRANSCRIPTIONAL REGULATOR, ASNC FAMILY"/>
    <property type="match status" value="1"/>
</dbReference>
<protein>
    <recommendedName>
        <fullName evidence="4">siroheme decarboxylase</fullName>
        <ecNumber evidence="4">4.1.1.111</ecNumber>
    </recommendedName>
</protein>
<dbReference type="Proteomes" id="UP000199568">
    <property type="component" value="Unassembled WGS sequence"/>
</dbReference>
<keyword evidence="9" id="KW-1185">Reference proteome</keyword>
<organism evidence="8 9">
    <name type="scientific">Natronincola peptidivorans</name>
    <dbReference type="NCBI Taxonomy" id="426128"/>
    <lineage>
        <taxon>Bacteria</taxon>
        <taxon>Bacillati</taxon>
        <taxon>Bacillota</taxon>
        <taxon>Clostridia</taxon>
        <taxon>Peptostreptococcales</taxon>
        <taxon>Natronincolaceae</taxon>
        <taxon>Natronincola</taxon>
    </lineage>
</organism>
<dbReference type="InterPro" id="IPR050684">
    <property type="entry name" value="HTH-Siroheme_Decarb"/>
</dbReference>
<name>A0A1I0BPV7_9FIRM</name>
<dbReference type="InterPro" id="IPR019888">
    <property type="entry name" value="Tscrpt_reg_AsnC-like"/>
</dbReference>
<gene>
    <name evidence="8" type="ORF">SAMN05660297_01370</name>
</gene>
<evidence type="ECO:0000256" key="3">
    <source>
        <dbReference type="ARBA" id="ARBA00023457"/>
    </source>
</evidence>
<comment type="similarity">
    <text evidence="3">Belongs to the Ahb/Nir family.</text>
</comment>
<evidence type="ECO:0000256" key="4">
    <source>
        <dbReference type="ARBA" id="ARBA00023471"/>
    </source>
</evidence>
<dbReference type="GO" id="GO:0016829">
    <property type="term" value="F:lyase activity"/>
    <property type="evidence" value="ECO:0007669"/>
    <property type="project" value="UniProtKB-KW"/>
</dbReference>
<dbReference type="STRING" id="426128.SAMN05660297_01370"/>
<comment type="catalytic activity">
    <reaction evidence="5">
        <text>siroheme + 2 H(+) = 12,18-didecarboxysiroheme + 2 CO2</text>
        <dbReference type="Rhea" id="RHEA:19093"/>
        <dbReference type="ChEBI" id="CHEBI:15378"/>
        <dbReference type="ChEBI" id="CHEBI:16526"/>
        <dbReference type="ChEBI" id="CHEBI:60052"/>
        <dbReference type="ChEBI" id="CHEBI:140497"/>
        <dbReference type="EC" id="4.1.1.111"/>
    </reaction>
</comment>
<sequence length="167" mass="19374">MKAVERGDVVEITDLDKKIIKELQEDLPDSPEPYKEIAEKINIKEEELLEKIQMYLEAGIIRRFGAVLRHRKAGFTANAMVVWEVEAHKTKDIGTQMAAFSEVTHCYERPTYPAWPYNLFTMVHGGSKEDCYQIADKLSKTIEVKNYELLFSSEELKKTSMKYFCEN</sequence>
<evidence type="ECO:0000259" key="7">
    <source>
        <dbReference type="Pfam" id="PF22451"/>
    </source>
</evidence>
<dbReference type="EMBL" id="FOHU01000004">
    <property type="protein sequence ID" value="SET09031.1"/>
    <property type="molecule type" value="Genomic_DNA"/>
</dbReference>
<dbReference type="InterPro" id="IPR036390">
    <property type="entry name" value="WH_DNA-bd_sf"/>
</dbReference>
<evidence type="ECO:0000259" key="6">
    <source>
        <dbReference type="Pfam" id="PF17805"/>
    </source>
</evidence>
<evidence type="ECO:0000256" key="1">
    <source>
        <dbReference type="ARBA" id="ARBA00023239"/>
    </source>
</evidence>
<dbReference type="InterPro" id="IPR053953">
    <property type="entry name" value="NirdL-like_HTH"/>
</dbReference>
<dbReference type="Pfam" id="PF22451">
    <property type="entry name" value="NirdL-like_HTH"/>
    <property type="match status" value="1"/>
</dbReference>
<dbReference type="EC" id="4.1.1.111" evidence="4"/>
<comment type="pathway">
    <text evidence="2">Porphyrin-containing compound metabolism.</text>
</comment>
<dbReference type="AlphaFoldDB" id="A0A1I0BPV7"/>
<keyword evidence="1" id="KW-0456">Lyase</keyword>
<dbReference type="OrthoDB" id="9806536at2"/>
<dbReference type="Gene3D" id="3.30.70.3460">
    <property type="match status" value="1"/>
</dbReference>
<evidence type="ECO:0000313" key="8">
    <source>
        <dbReference type="EMBL" id="SET09031.1"/>
    </source>
</evidence>
<proteinExistence type="inferred from homology"/>
<evidence type="ECO:0000256" key="5">
    <source>
        <dbReference type="ARBA" id="ARBA00048470"/>
    </source>
</evidence>
<dbReference type="SMART" id="SM00344">
    <property type="entry name" value="HTH_ASNC"/>
    <property type="match status" value="1"/>
</dbReference>
<dbReference type="InterPro" id="IPR040523">
    <property type="entry name" value="AsnC_trans_reg2"/>
</dbReference>
<feature type="domain" description="Siroheme decarboxylase AsnC-like ligand binding" evidence="6">
    <location>
        <begin position="72"/>
        <end position="157"/>
    </location>
</feature>
<dbReference type="SUPFAM" id="SSF46785">
    <property type="entry name" value="Winged helix' DNA-binding domain"/>
    <property type="match status" value="1"/>
</dbReference>